<dbReference type="KEGG" id="spse:SULPSESMR1_02744"/>
<proteinExistence type="predicted"/>
<dbReference type="AlphaFoldDB" id="A0A221K3F7"/>
<accession>A0A221K3F7</accession>
<dbReference type="STRING" id="1402135.SAMN05444149_103101"/>
<sequence>MQTKRAVAYAPQTHALAADLATLEGPCVGCKGCEGLCQALIDAVLVPDMILNGRTV</sequence>
<name>A0A221K3F7_9RHOB</name>
<dbReference type="Proteomes" id="UP000199754">
    <property type="component" value="Chromosome"/>
</dbReference>
<dbReference type="RefSeq" id="WP_198362799.1">
    <property type="nucleotide sequence ID" value="NZ_CP022415.1"/>
</dbReference>
<gene>
    <name evidence="1" type="ORF">SULPSESMR1_02744</name>
</gene>
<evidence type="ECO:0000313" key="1">
    <source>
        <dbReference type="EMBL" id="ASM73538.1"/>
    </source>
</evidence>
<evidence type="ECO:0000313" key="2">
    <source>
        <dbReference type="Proteomes" id="UP000199754"/>
    </source>
</evidence>
<reference evidence="1 2" key="1">
    <citation type="submission" date="2017-07" db="EMBL/GenBank/DDBJ databases">
        <title>Genome Sequence of Sulfitobacter pseudonitzschiae Strain SMR1 Isolated from a culture of the Diatom Skeletonema marinoi.</title>
        <authorList>
            <person name="Topel M."/>
            <person name="Pinder M.I.M."/>
            <person name="Johansson O.N."/>
            <person name="Kourtchenko O."/>
            <person name="Godhe A."/>
            <person name="Clarke A.K."/>
        </authorList>
    </citation>
    <scope>NUCLEOTIDE SEQUENCE [LARGE SCALE GENOMIC DNA]</scope>
    <source>
        <strain evidence="1 2">SMR1</strain>
    </source>
</reference>
<dbReference type="EMBL" id="CP022415">
    <property type="protein sequence ID" value="ASM73538.1"/>
    <property type="molecule type" value="Genomic_DNA"/>
</dbReference>
<protein>
    <submittedName>
        <fullName evidence="1">Uncharacterized protein</fullName>
    </submittedName>
</protein>
<keyword evidence="2" id="KW-1185">Reference proteome</keyword>
<organism evidence="1 2">
    <name type="scientific">Pseudosulfitobacter pseudonitzschiae</name>
    <dbReference type="NCBI Taxonomy" id="1402135"/>
    <lineage>
        <taxon>Bacteria</taxon>
        <taxon>Pseudomonadati</taxon>
        <taxon>Pseudomonadota</taxon>
        <taxon>Alphaproteobacteria</taxon>
        <taxon>Rhodobacterales</taxon>
        <taxon>Roseobacteraceae</taxon>
        <taxon>Pseudosulfitobacter</taxon>
    </lineage>
</organism>